<protein>
    <submittedName>
        <fullName evidence="1">Uncharacterized protein</fullName>
    </submittedName>
</protein>
<accession>A0A6G4XAT1</accession>
<dbReference type="AlphaFoldDB" id="A0A6G4XAT1"/>
<organism evidence="1 2">
    <name type="scientific">Streptomyces mesophilus</name>
    <dbReference type="NCBI Taxonomy" id="1775132"/>
    <lineage>
        <taxon>Bacteria</taxon>
        <taxon>Bacillati</taxon>
        <taxon>Actinomycetota</taxon>
        <taxon>Actinomycetes</taxon>
        <taxon>Kitasatosporales</taxon>
        <taxon>Streptomycetaceae</taxon>
        <taxon>Streptomyces</taxon>
    </lineage>
</organism>
<dbReference type="EMBL" id="JAAKZW010000002">
    <property type="protein sequence ID" value="NGO74262.1"/>
    <property type="molecule type" value="Genomic_DNA"/>
</dbReference>
<proteinExistence type="predicted"/>
<dbReference type="Proteomes" id="UP000481109">
    <property type="component" value="Unassembled WGS sequence"/>
</dbReference>
<name>A0A6G4XAT1_9ACTN</name>
<evidence type="ECO:0000313" key="1">
    <source>
        <dbReference type="EMBL" id="NGO74262.1"/>
    </source>
</evidence>
<sequence>MLGAVGCAAEAADVPQRADLPRRLTHAEEMLVDRAREALIEKCMAETGFTYRPVPVASLAERKMGGYVLDDVTWARRHGYGTRLSEGLADVQRNDPNHAYARGLPKAERIRYSKTLDGDPSGGMLTAELPAGGTVRTPRDSCVAEAKGELYGDFPAFFHAEKAATGLVPLYAPEILKDRRFVNAREEWASCMSKRGHDFADPAAVRERLPQLTHGVSRDKAHVIEVELAVDEAECATKETALVRTARALETEYVDGLDEYRDELTDYRRMQHGALKRARELCAEYACVPGR</sequence>
<comment type="caution">
    <text evidence="1">The sequence shown here is derived from an EMBL/GenBank/DDBJ whole genome shotgun (WGS) entry which is preliminary data.</text>
</comment>
<evidence type="ECO:0000313" key="2">
    <source>
        <dbReference type="Proteomes" id="UP000481109"/>
    </source>
</evidence>
<gene>
    <name evidence="1" type="ORF">G6045_00960</name>
</gene>
<keyword evidence="2" id="KW-1185">Reference proteome</keyword>
<reference evidence="1 2" key="1">
    <citation type="submission" date="2020-02" db="EMBL/GenBank/DDBJ databases">
        <title>Whole-genome analyses of novel actinobacteria.</title>
        <authorList>
            <person name="Sahin N."/>
            <person name="Tokatli A."/>
        </authorList>
    </citation>
    <scope>NUCLEOTIDE SEQUENCE [LARGE SCALE GENOMIC DNA]</scope>
    <source>
        <strain evidence="1 2">YC504</strain>
    </source>
</reference>